<proteinExistence type="inferred from homology"/>
<organism evidence="5 6">
    <name type="scientific">Saccharopolyspora gloriosae</name>
    <dbReference type="NCBI Taxonomy" id="455344"/>
    <lineage>
        <taxon>Bacteria</taxon>
        <taxon>Bacillati</taxon>
        <taxon>Actinomycetota</taxon>
        <taxon>Actinomycetes</taxon>
        <taxon>Pseudonocardiales</taxon>
        <taxon>Pseudonocardiaceae</taxon>
        <taxon>Saccharopolyspora</taxon>
    </lineage>
</organism>
<dbReference type="GO" id="GO:0140673">
    <property type="term" value="P:transcription elongation-coupled chromatin remodeling"/>
    <property type="evidence" value="ECO:0007669"/>
    <property type="project" value="TreeGrafter"/>
</dbReference>
<dbReference type="GO" id="GO:0016491">
    <property type="term" value="F:oxidoreductase activity"/>
    <property type="evidence" value="ECO:0007669"/>
    <property type="project" value="UniProtKB-KW"/>
</dbReference>
<dbReference type="PIRSF" id="PIRSF000103">
    <property type="entry name" value="HIBADH"/>
    <property type="match status" value="1"/>
</dbReference>
<name>A0A840NQ00_9PSEU</name>
<dbReference type="Gene3D" id="1.10.1040.10">
    <property type="entry name" value="N-(1-d-carboxylethyl)-l-norvaline Dehydrogenase, domain 2"/>
    <property type="match status" value="1"/>
</dbReference>
<dbReference type="GO" id="GO:0003677">
    <property type="term" value="F:DNA binding"/>
    <property type="evidence" value="ECO:0007669"/>
    <property type="project" value="TreeGrafter"/>
</dbReference>
<dbReference type="RefSeq" id="WP_184479866.1">
    <property type="nucleotide sequence ID" value="NZ_JACHIV010000001.1"/>
</dbReference>
<keyword evidence="6" id="KW-1185">Reference proteome</keyword>
<dbReference type="GO" id="GO:0050661">
    <property type="term" value="F:NADP binding"/>
    <property type="evidence" value="ECO:0007669"/>
    <property type="project" value="InterPro"/>
</dbReference>
<protein>
    <submittedName>
        <fullName evidence="5">3-hydroxyisobutyrate dehydrogenase-like beta-hydroxyacid dehydrogenase</fullName>
    </submittedName>
</protein>
<dbReference type="InterPro" id="IPR015815">
    <property type="entry name" value="HIBADH-related"/>
</dbReference>
<dbReference type="AlphaFoldDB" id="A0A840NQ00"/>
<sequence length="291" mass="30955">MPTTAQATVTVIGLGPMGRALAGTLIKADETVAVWNRTPGTASPLLERGAQWANSPAEAIAASPVTLINVVDHDAVDQILSSAESVVEGRSIIGLTSDTPERARHTARLVADRGGRYLDGAIMTPAYTIGTPSASILLSGPRELFAEHQALIEHLATPTWLDDEPGRAAAHDVALLDLFWSTISGFLHATALARAEGISPTAFVPFAHGIREILPAIFDGFAERAEQNRHDDPVSMIRSIRASLAHLISATHDRGLDAAALEAMRGYLDRAERAGHGEDEVTRILETMSRG</sequence>
<dbReference type="InterPro" id="IPR013328">
    <property type="entry name" value="6PGD_dom2"/>
</dbReference>
<accession>A0A840NQ00</accession>
<dbReference type="InterPro" id="IPR006115">
    <property type="entry name" value="6PGDH_NADP-bd"/>
</dbReference>
<dbReference type="PANTHER" id="PTHR43580:SF2">
    <property type="entry name" value="CYTOKINE-LIKE NUCLEAR FACTOR N-PAC"/>
    <property type="match status" value="1"/>
</dbReference>
<dbReference type="InterPro" id="IPR048666">
    <property type="entry name" value="RedAm-like_C"/>
</dbReference>
<evidence type="ECO:0000313" key="6">
    <source>
        <dbReference type="Proteomes" id="UP000580474"/>
    </source>
</evidence>
<dbReference type="Proteomes" id="UP000580474">
    <property type="component" value="Unassembled WGS sequence"/>
</dbReference>
<evidence type="ECO:0000256" key="2">
    <source>
        <dbReference type="ARBA" id="ARBA00023002"/>
    </source>
</evidence>
<comment type="similarity">
    <text evidence="1">Belongs to the HIBADH-related family.</text>
</comment>
<comment type="caution">
    <text evidence="5">The sequence shown here is derived from an EMBL/GenBank/DDBJ whole genome shotgun (WGS) entry which is preliminary data.</text>
</comment>
<dbReference type="InterPro" id="IPR036291">
    <property type="entry name" value="NAD(P)-bd_dom_sf"/>
</dbReference>
<dbReference type="Pfam" id="PF03446">
    <property type="entry name" value="NAD_binding_2"/>
    <property type="match status" value="1"/>
</dbReference>
<dbReference type="EMBL" id="JACHIV010000001">
    <property type="protein sequence ID" value="MBB5070317.1"/>
    <property type="molecule type" value="Genomic_DNA"/>
</dbReference>
<dbReference type="PANTHER" id="PTHR43580">
    <property type="entry name" value="OXIDOREDUCTASE GLYR1-RELATED"/>
    <property type="match status" value="1"/>
</dbReference>
<dbReference type="Pfam" id="PF21761">
    <property type="entry name" value="RedAm-like_C"/>
    <property type="match status" value="1"/>
</dbReference>
<feature type="domain" description="6-phosphogluconate dehydrogenase NADP-binding" evidence="3">
    <location>
        <begin position="9"/>
        <end position="157"/>
    </location>
</feature>
<feature type="domain" description="NADPH-dependent reductive aminase-like C-terminal" evidence="4">
    <location>
        <begin position="164"/>
        <end position="289"/>
    </location>
</feature>
<evidence type="ECO:0000259" key="3">
    <source>
        <dbReference type="Pfam" id="PF03446"/>
    </source>
</evidence>
<evidence type="ECO:0000313" key="5">
    <source>
        <dbReference type="EMBL" id="MBB5070317.1"/>
    </source>
</evidence>
<reference evidence="5 6" key="1">
    <citation type="submission" date="2020-08" db="EMBL/GenBank/DDBJ databases">
        <title>Sequencing the genomes of 1000 actinobacteria strains.</title>
        <authorList>
            <person name="Klenk H.-P."/>
        </authorList>
    </citation>
    <scope>NUCLEOTIDE SEQUENCE [LARGE SCALE GENOMIC DNA]</scope>
    <source>
        <strain evidence="5 6">DSM 45582</strain>
    </source>
</reference>
<gene>
    <name evidence="5" type="ORF">BJ969_003405</name>
</gene>
<keyword evidence="2" id="KW-0560">Oxidoreductase</keyword>
<evidence type="ECO:0000256" key="1">
    <source>
        <dbReference type="ARBA" id="ARBA00009080"/>
    </source>
</evidence>
<dbReference type="GO" id="GO:0031491">
    <property type="term" value="F:nucleosome binding"/>
    <property type="evidence" value="ECO:0007669"/>
    <property type="project" value="TreeGrafter"/>
</dbReference>
<evidence type="ECO:0000259" key="4">
    <source>
        <dbReference type="Pfam" id="PF21761"/>
    </source>
</evidence>
<dbReference type="InterPro" id="IPR051265">
    <property type="entry name" value="HIBADH-related_NP60_sf"/>
</dbReference>
<dbReference type="Gene3D" id="3.40.50.720">
    <property type="entry name" value="NAD(P)-binding Rossmann-like Domain"/>
    <property type="match status" value="1"/>
</dbReference>
<dbReference type="SUPFAM" id="SSF51735">
    <property type="entry name" value="NAD(P)-binding Rossmann-fold domains"/>
    <property type="match status" value="1"/>
</dbReference>
<dbReference type="GO" id="GO:0000785">
    <property type="term" value="C:chromatin"/>
    <property type="evidence" value="ECO:0007669"/>
    <property type="project" value="TreeGrafter"/>
</dbReference>